<keyword evidence="1" id="KW-0812">Transmembrane</keyword>
<reference evidence="2" key="1">
    <citation type="journal article" date="2021" name="Proc. Natl. Acad. Sci. U.S.A.">
        <title>A Catalog of Tens of Thousands of Viruses from Human Metagenomes Reveals Hidden Associations with Chronic Diseases.</title>
        <authorList>
            <person name="Tisza M.J."/>
            <person name="Buck C.B."/>
        </authorList>
    </citation>
    <scope>NUCLEOTIDE SEQUENCE</scope>
    <source>
        <strain evidence="2">CtyWv1</strain>
    </source>
</reference>
<sequence length="69" mass="8404">MLKRLKKQWKRHWNCFPWFVCGMAILIKGEIGRFSYALTWITVLVLIWWKLPTVGLDEFEKEMEDTENE</sequence>
<evidence type="ECO:0000256" key="1">
    <source>
        <dbReference type="SAM" id="Phobius"/>
    </source>
</evidence>
<accession>A0A8S5QWW3</accession>
<organism evidence="2">
    <name type="scientific">Myoviridae sp. ctyWv1</name>
    <dbReference type="NCBI Taxonomy" id="2826718"/>
    <lineage>
        <taxon>Viruses</taxon>
        <taxon>Duplodnaviria</taxon>
        <taxon>Heunggongvirae</taxon>
        <taxon>Uroviricota</taxon>
        <taxon>Caudoviricetes</taxon>
    </lineage>
</organism>
<evidence type="ECO:0000313" key="2">
    <source>
        <dbReference type="EMBL" id="DAE23544.1"/>
    </source>
</evidence>
<protein>
    <submittedName>
        <fullName evidence="2">Uncharacterized protein</fullName>
    </submittedName>
</protein>
<feature type="transmembrane region" description="Helical" evidence="1">
    <location>
        <begin position="34"/>
        <end position="51"/>
    </location>
</feature>
<keyword evidence="1" id="KW-0472">Membrane</keyword>
<proteinExistence type="predicted"/>
<keyword evidence="1" id="KW-1133">Transmembrane helix</keyword>
<name>A0A8S5QWW3_9CAUD</name>
<dbReference type="EMBL" id="BK015755">
    <property type="protein sequence ID" value="DAE23544.1"/>
    <property type="molecule type" value="Genomic_DNA"/>
</dbReference>